<name>A0A9W4DQ89_9ACTN</name>
<dbReference type="Proteomes" id="UP001152519">
    <property type="component" value="Unassembled WGS sequence"/>
</dbReference>
<evidence type="ECO:0000313" key="2">
    <source>
        <dbReference type="Proteomes" id="UP001152519"/>
    </source>
</evidence>
<sequence length="166" mass="18561">MTLCRGSKVPIVPVRPSGSSSGRKAAVSLVLAPTSRWARVTVGAWVTADSRCWWRWPWCEQPDRRGCRLIIRPGHAACPLDDLRIHAQGVNDITPPDHCLATRTGPDDKLRFFLYRGPTRSDAGLCGSVILPNLDLLFAGRPRHCPRPQRNTREWPRVCPVDHVTV</sequence>
<dbReference type="AlphaFoldDB" id="A0A9W4DQ89"/>
<accession>A0A9W4DQ89</accession>
<keyword evidence="2" id="KW-1185">Reference proteome</keyword>
<protein>
    <submittedName>
        <fullName evidence="1">Uncharacterized protein</fullName>
    </submittedName>
</protein>
<proteinExistence type="predicted"/>
<gene>
    <name evidence="1" type="ORF">SCOCK_150005</name>
</gene>
<evidence type="ECO:0000313" key="1">
    <source>
        <dbReference type="EMBL" id="CAG6392033.1"/>
    </source>
</evidence>
<comment type="caution">
    <text evidence="1">The sequence shown here is derived from an EMBL/GenBank/DDBJ whole genome shotgun (WGS) entry which is preliminary data.</text>
</comment>
<reference evidence="1" key="1">
    <citation type="submission" date="2021-05" db="EMBL/GenBank/DDBJ databases">
        <authorList>
            <person name="Arsene-Ploetze F."/>
        </authorList>
    </citation>
    <scope>NUCLEOTIDE SEQUENCE</scope>
    <source>
        <strain evidence="1">DSM 42138</strain>
    </source>
</reference>
<organism evidence="1 2">
    <name type="scientific">Actinacidiphila cocklensis</name>
    <dbReference type="NCBI Taxonomy" id="887465"/>
    <lineage>
        <taxon>Bacteria</taxon>
        <taxon>Bacillati</taxon>
        <taxon>Actinomycetota</taxon>
        <taxon>Actinomycetes</taxon>
        <taxon>Kitasatosporales</taxon>
        <taxon>Streptomycetaceae</taxon>
        <taxon>Actinacidiphila</taxon>
    </lineage>
</organism>
<dbReference type="EMBL" id="CAJSLV010000043">
    <property type="protein sequence ID" value="CAG6392033.1"/>
    <property type="molecule type" value="Genomic_DNA"/>
</dbReference>